<feature type="compositionally biased region" description="Polar residues" evidence="1">
    <location>
        <begin position="27"/>
        <end position="41"/>
    </location>
</feature>
<feature type="compositionally biased region" description="Polar residues" evidence="1">
    <location>
        <begin position="650"/>
        <end position="660"/>
    </location>
</feature>
<dbReference type="SUPFAM" id="SSF51206">
    <property type="entry name" value="cAMP-binding domain-like"/>
    <property type="match status" value="2"/>
</dbReference>
<reference evidence="4" key="1">
    <citation type="submission" date="2025-08" db="UniProtKB">
        <authorList>
            <consortium name="RefSeq"/>
        </authorList>
    </citation>
    <scope>IDENTIFICATION</scope>
    <source>
        <tissue evidence="4">Gonads</tissue>
    </source>
</reference>
<feature type="domain" description="Cyclic nucleotide-binding" evidence="2">
    <location>
        <begin position="341"/>
        <end position="450"/>
    </location>
</feature>
<dbReference type="Pfam" id="PF00027">
    <property type="entry name" value="cNMP_binding"/>
    <property type="match status" value="1"/>
</dbReference>
<accession>A0A1S3HV93</accession>
<organism evidence="3 4">
    <name type="scientific">Lingula anatina</name>
    <name type="common">Brachiopod</name>
    <name type="synonym">Lingula unguis</name>
    <dbReference type="NCBI Taxonomy" id="7574"/>
    <lineage>
        <taxon>Eukaryota</taxon>
        <taxon>Metazoa</taxon>
        <taxon>Spiralia</taxon>
        <taxon>Lophotrochozoa</taxon>
        <taxon>Brachiopoda</taxon>
        <taxon>Linguliformea</taxon>
        <taxon>Lingulata</taxon>
        <taxon>Lingulida</taxon>
        <taxon>Linguloidea</taxon>
        <taxon>Lingulidae</taxon>
        <taxon>Lingula</taxon>
    </lineage>
</organism>
<gene>
    <name evidence="4" type="primary">LOC106158488</name>
</gene>
<dbReference type="AlphaFoldDB" id="A0A1S3HV93"/>
<feature type="region of interest" description="Disordered" evidence="1">
    <location>
        <begin position="1"/>
        <end position="112"/>
    </location>
</feature>
<feature type="region of interest" description="Disordered" evidence="1">
    <location>
        <begin position="600"/>
        <end position="660"/>
    </location>
</feature>
<dbReference type="PROSITE" id="PS50042">
    <property type="entry name" value="CNMP_BINDING_3"/>
    <property type="match status" value="2"/>
</dbReference>
<proteinExistence type="predicted"/>
<dbReference type="Gene3D" id="2.60.120.10">
    <property type="entry name" value="Jelly Rolls"/>
    <property type="match status" value="2"/>
</dbReference>
<feature type="compositionally biased region" description="Low complexity" evidence="1">
    <location>
        <begin position="166"/>
        <end position="178"/>
    </location>
</feature>
<dbReference type="KEGG" id="lak:106158488"/>
<dbReference type="STRING" id="7574.A0A1S3HV93"/>
<feature type="compositionally biased region" description="Polar residues" evidence="1">
    <location>
        <begin position="97"/>
        <end position="112"/>
    </location>
</feature>
<dbReference type="PANTHER" id="PTHR23011">
    <property type="entry name" value="CYCLIC NUCLEOTIDE-BINDING DOMAIN CONTAINING PROTEIN"/>
    <property type="match status" value="1"/>
</dbReference>
<dbReference type="InParanoid" id="A0A1S3HV93"/>
<evidence type="ECO:0000256" key="1">
    <source>
        <dbReference type="SAM" id="MobiDB-lite"/>
    </source>
</evidence>
<dbReference type="CDD" id="cd00038">
    <property type="entry name" value="CAP_ED"/>
    <property type="match status" value="1"/>
</dbReference>
<dbReference type="SMART" id="SM00100">
    <property type="entry name" value="cNMP"/>
    <property type="match status" value="2"/>
</dbReference>
<evidence type="ECO:0000313" key="4">
    <source>
        <dbReference type="RefSeq" id="XP_013389962.1"/>
    </source>
</evidence>
<dbReference type="InterPro" id="IPR000595">
    <property type="entry name" value="cNMP-bd_dom"/>
</dbReference>
<dbReference type="Proteomes" id="UP000085678">
    <property type="component" value="Unplaced"/>
</dbReference>
<feature type="compositionally biased region" description="Polar residues" evidence="1">
    <location>
        <begin position="1"/>
        <end position="17"/>
    </location>
</feature>
<keyword evidence="3" id="KW-1185">Reference proteome</keyword>
<evidence type="ECO:0000259" key="2">
    <source>
        <dbReference type="PROSITE" id="PS50042"/>
    </source>
</evidence>
<feature type="compositionally biased region" description="Low complexity" evidence="1">
    <location>
        <begin position="70"/>
        <end position="85"/>
    </location>
</feature>
<dbReference type="InterPro" id="IPR018490">
    <property type="entry name" value="cNMP-bd_dom_sf"/>
</dbReference>
<name>A0A1S3HV93_LINAN</name>
<evidence type="ECO:0000313" key="3">
    <source>
        <dbReference type="Proteomes" id="UP000085678"/>
    </source>
</evidence>
<sequence length="799" mass="90340">MSASSGVLKGDNSSASATRRPHLHLSADQTAKQQDGGNCSGRTRRAEDCSSSSSLRVAEPVTVTENGDVLTRTPSSSSARLSRARFPIVSGRHQEYSEQTSGVNNDDNDLSESLRNSFRENELRPRTSSFSSTSTFISNYAEDANDKMPVLLDTPKMGSRQNSRVSQLSRQGTQTSTRSSKKSFRSEKSGPVRRQETFVLPKIVTAEVPKTLSLEEQKMLQKEVKAFRDKSNIRPGFDGRSLFRRTIRIILHLQQWISAIMEKGEEESQGAEKTSSFSDFAQALSSQRMANSDVHFDPADFKAKKDINISKDVQYILNLPKAMRTPDQVQSVLYGLQHLRSFAEYPLHMQEKLCKVAFFQTVTPKRVIIRQGHYAENFYFILSGHAMVTLLERDAITGETQLRAVKTLKKGQSFGELALLHHQLRNATVVSQDTVQLLTIGRDDFFDIFMGQSANPGELPEHLKFLSQLEFAKDFPMEKILENPEVCLLHFFKRGEVIVQDSSQSDWIYIIKSGTCQVMKELNGAQGLKLHKRSKTMDDLTMRLPKLGTAEQAPKIYTGKKRHRSYTMPTALRRAMTEYEDSLRLTGGRLPVLEEKALVSVDPSSRDGVERPVPGRTPGYSRSKLSRFPEMKKTAHFSPSPSPELKTPKRSTPQPQEPLQVNQWSTLLNILKVETPREDVFKQRRKSEPPKAQPVYVQVDLLKPRDIFGLNTVKFDLEMEIPNTKVSLVSRGAECVMLAKSFFARNANEKVKHVVRNLARPYPSEDALQKNLQMKEDWANFKKDLIQDIVSRPTLKKLQ</sequence>
<feature type="region of interest" description="Disordered" evidence="1">
    <location>
        <begin position="153"/>
        <end position="192"/>
    </location>
</feature>
<feature type="domain" description="Cyclic nucleotide-binding" evidence="2">
    <location>
        <begin position="465"/>
        <end position="521"/>
    </location>
</feature>
<dbReference type="OrthoDB" id="166212at2759"/>
<dbReference type="GeneID" id="106158488"/>
<dbReference type="PANTHER" id="PTHR23011:SF28">
    <property type="entry name" value="CYCLIC NUCLEOTIDE-BINDING DOMAIN CONTAINING PROTEIN"/>
    <property type="match status" value="1"/>
</dbReference>
<protein>
    <submittedName>
        <fullName evidence="4">Cyclic nucleotide-binding domain-containing protein 2</fullName>
    </submittedName>
</protein>
<dbReference type="RefSeq" id="XP_013389962.1">
    <property type="nucleotide sequence ID" value="XM_013534508.1"/>
</dbReference>
<dbReference type="InterPro" id="IPR014710">
    <property type="entry name" value="RmlC-like_jellyroll"/>
</dbReference>